<keyword evidence="8" id="KW-1185">Reference proteome</keyword>
<keyword evidence="2" id="KW-0285">Flavoprotein</keyword>
<dbReference type="InterPro" id="IPR036188">
    <property type="entry name" value="FAD/NAD-bd_sf"/>
</dbReference>
<dbReference type="InterPro" id="IPR002938">
    <property type="entry name" value="FAD-bd"/>
</dbReference>
<comment type="cofactor">
    <cofactor evidence="1">
        <name>FAD</name>
        <dbReference type="ChEBI" id="CHEBI:57692"/>
    </cofactor>
</comment>
<evidence type="ECO:0000313" key="8">
    <source>
        <dbReference type="Proteomes" id="UP001501414"/>
    </source>
</evidence>
<evidence type="ECO:0000256" key="2">
    <source>
        <dbReference type="ARBA" id="ARBA00022630"/>
    </source>
</evidence>
<dbReference type="GO" id="GO:0004497">
    <property type="term" value="F:monooxygenase activity"/>
    <property type="evidence" value="ECO:0007669"/>
    <property type="project" value="UniProtKB-KW"/>
</dbReference>
<dbReference type="Pfam" id="PF01494">
    <property type="entry name" value="FAD_binding_3"/>
    <property type="match status" value="1"/>
</dbReference>
<keyword evidence="5 7" id="KW-0503">Monooxygenase</keyword>
<sequence>MADGLRVAVVGGGIGGLACANALLGRGVDVHVYEQAPELGEVGAGVFMSPNSRRLLERMGLGPALASVGARVGEGSCYYRADGTRVAPIMTTDSSGWNGVYGMHRADLLEVLATALPAERVHTGHRCVGFEQDADVARLFFADGQRVEAEVVVAADGIKSVLQQYVVPPSTPVDSGSVAYRGLIPAAELPWWKPEVSQLWMGEGKHFMAYPVRRGELINYVGFLPYEKAVEESWSAPGDPDELRAGFTGWAPEVTRLLEKVETTHWWGLYDREPLSRWTEGRLTLLGDAAHPMLPHLGQGANQSIEDGVALAVHLGRAAPADAPQALLAYEEQRRPRTSEVQLGARANGRRYDSQLDDLGERDSQIASSVSFRQWLYDHDAEAAAEAGEPAAAFRA</sequence>
<dbReference type="PANTHER" id="PTHR13789:SF318">
    <property type="entry name" value="GERANYLGERANYL DIPHOSPHATE REDUCTASE"/>
    <property type="match status" value="1"/>
</dbReference>
<dbReference type="PRINTS" id="PR00420">
    <property type="entry name" value="RNGMNOXGNASE"/>
</dbReference>
<dbReference type="Proteomes" id="UP001501414">
    <property type="component" value="Unassembled WGS sequence"/>
</dbReference>
<gene>
    <name evidence="7" type="ORF">GCM10009613_09340</name>
</gene>
<name>A0ABP4IA65_9PSEU</name>
<dbReference type="SUPFAM" id="SSF54373">
    <property type="entry name" value="FAD-linked reductases, C-terminal domain"/>
    <property type="match status" value="1"/>
</dbReference>
<dbReference type="SUPFAM" id="SSF51905">
    <property type="entry name" value="FAD/NAD(P)-binding domain"/>
    <property type="match status" value="1"/>
</dbReference>
<organism evidence="7 8">
    <name type="scientific">Pseudonocardia kongjuensis</name>
    <dbReference type="NCBI Taxonomy" id="102227"/>
    <lineage>
        <taxon>Bacteria</taxon>
        <taxon>Bacillati</taxon>
        <taxon>Actinomycetota</taxon>
        <taxon>Actinomycetes</taxon>
        <taxon>Pseudonocardiales</taxon>
        <taxon>Pseudonocardiaceae</taxon>
        <taxon>Pseudonocardia</taxon>
    </lineage>
</organism>
<evidence type="ECO:0000313" key="7">
    <source>
        <dbReference type="EMBL" id="GAA1382128.1"/>
    </source>
</evidence>
<dbReference type="InterPro" id="IPR050493">
    <property type="entry name" value="FAD-dep_Monooxygenase_BioMet"/>
</dbReference>
<dbReference type="Gene3D" id="3.50.50.60">
    <property type="entry name" value="FAD/NAD(P)-binding domain"/>
    <property type="match status" value="1"/>
</dbReference>
<proteinExistence type="predicted"/>
<evidence type="ECO:0000256" key="3">
    <source>
        <dbReference type="ARBA" id="ARBA00022827"/>
    </source>
</evidence>
<dbReference type="PANTHER" id="PTHR13789">
    <property type="entry name" value="MONOOXYGENASE"/>
    <property type="match status" value="1"/>
</dbReference>
<dbReference type="EMBL" id="BAAAJK010000004">
    <property type="protein sequence ID" value="GAA1382128.1"/>
    <property type="molecule type" value="Genomic_DNA"/>
</dbReference>
<evidence type="ECO:0000259" key="6">
    <source>
        <dbReference type="Pfam" id="PF01494"/>
    </source>
</evidence>
<comment type="caution">
    <text evidence="7">The sequence shown here is derived from an EMBL/GenBank/DDBJ whole genome shotgun (WGS) entry which is preliminary data.</text>
</comment>
<evidence type="ECO:0000256" key="4">
    <source>
        <dbReference type="ARBA" id="ARBA00023002"/>
    </source>
</evidence>
<reference evidence="8" key="1">
    <citation type="journal article" date="2019" name="Int. J. Syst. Evol. Microbiol.">
        <title>The Global Catalogue of Microorganisms (GCM) 10K type strain sequencing project: providing services to taxonomists for standard genome sequencing and annotation.</title>
        <authorList>
            <consortium name="The Broad Institute Genomics Platform"/>
            <consortium name="The Broad Institute Genome Sequencing Center for Infectious Disease"/>
            <person name="Wu L."/>
            <person name="Ma J."/>
        </authorList>
    </citation>
    <scope>NUCLEOTIDE SEQUENCE [LARGE SCALE GENOMIC DNA]</scope>
    <source>
        <strain evidence="8">JCM 11896</strain>
    </source>
</reference>
<evidence type="ECO:0000256" key="1">
    <source>
        <dbReference type="ARBA" id="ARBA00001974"/>
    </source>
</evidence>
<dbReference type="PROSITE" id="PS51257">
    <property type="entry name" value="PROKAR_LIPOPROTEIN"/>
    <property type="match status" value="1"/>
</dbReference>
<evidence type="ECO:0000256" key="5">
    <source>
        <dbReference type="ARBA" id="ARBA00023033"/>
    </source>
</evidence>
<dbReference type="RefSeq" id="WP_344018601.1">
    <property type="nucleotide sequence ID" value="NZ_BAAAJK010000004.1"/>
</dbReference>
<accession>A0ABP4IA65</accession>
<keyword evidence="4" id="KW-0560">Oxidoreductase</keyword>
<protein>
    <submittedName>
        <fullName evidence="7">FAD-dependent monooxygenase</fullName>
    </submittedName>
</protein>
<keyword evidence="3" id="KW-0274">FAD</keyword>
<feature type="domain" description="FAD-binding" evidence="6">
    <location>
        <begin position="6"/>
        <end position="340"/>
    </location>
</feature>